<evidence type="ECO:0000256" key="1">
    <source>
        <dbReference type="SAM" id="Coils"/>
    </source>
</evidence>
<feature type="coiled-coil region" evidence="1">
    <location>
        <begin position="811"/>
        <end position="855"/>
    </location>
</feature>
<accession>A0A284R1W6</accession>
<sequence length="1052" mass="118155">MAKQKSPDRKQVGLGLDLTPVAVRHPVHPFVLETFVYTTLLSNIIVTPYLSLPPSKPCPALRTIPRSQTVRYSRKHRRRRSIDFPWSFYSQYSNLPPSAQSTPPHLGASEIREAGKRTSTITTRAENHANGIRSSLQLNAYSALYSHYAESHKPCLSPSNAPAGAAESPTTMAVQKRIVLVFEAATCSDDSQAVMTILGNFKCRVTSIYDIDASFACDHDHLTPCPLFIMINLAQLVVDIEVNPHDESPEVLQTINMEVVQPGSSGGRIASLDGFIISRAHCGDAFHSILDEESDEMHRFSVALFDKYGKVKSHIVSEGIRSGTRCWGRELNVGKIIYVVDVTVHKNRRQGIGSFVLKKLFESKYVQEKYIVISWPVSRDASNETLVAFFRKNGFRRIGRTNFLGYSPNSNHPSRRILPENDVESLEDRFPNSGTPTISPIELLARGPDAIHEERRKKYPLHYAIVDQNTPDITTVIQSFYDKDPASIHVPDDRGFLPVFVAARASNIHALNKLLEIGVAEDLNNTDNIEGVTPLDGVLDSMQSTREFCEAMLGTWPGNSEADMKIVRILKTAMKLPADGDNQLPFDCTCGQCSGGWLSPRMRFALRVQAAFYKDTLPMDLDRFTRGEALDASEEMIGCGTTDYLPPALQRNMFKSFYTGFTTIFEVICKIMKNDTQIPKLQDMQNDAVFEWGTSFYFSKGGRVEYALDAVTASAKDQSRLGDGTFYETFGDDDDFIRLPECTNDDEFEINVTAIIHRGIFKAYSIDTDGDIDPALDLSVSLSEFHQHIVRQENCQTLLKLTHPQSGHVRLTEARRRGKSLEGRLRDLEDHVKTLIASQREFQTSQERIRREENRLCEEQKSSALHYGTMERFSRGIIDDLLSTNPGLERYVLLLSQAICEVSVGLGRPMAYLPNVLVAWYYHRAIFSSASDPPYPTLSQQLPSFLHQKNIAAANVLDHISGSFDLGPLTGFVLAHIEKVSLLVDTWILRSILGNRGNKDGQLLMYPRADFAWEILLEQNRLNRSHKNLIQEIMPSLIDVLTRSGRIKYFAS</sequence>
<dbReference type="OrthoDB" id="508139at2759"/>
<dbReference type="SUPFAM" id="SSF55729">
    <property type="entry name" value="Acyl-CoA N-acyltransferases (Nat)"/>
    <property type="match status" value="1"/>
</dbReference>
<keyword evidence="3" id="KW-1185">Reference proteome</keyword>
<dbReference type="EMBL" id="FUEG01000003">
    <property type="protein sequence ID" value="SJL02700.1"/>
    <property type="molecule type" value="Genomic_DNA"/>
</dbReference>
<dbReference type="STRING" id="47428.A0A284R1W6"/>
<name>A0A284R1W6_ARMOS</name>
<dbReference type="InterPro" id="IPR016181">
    <property type="entry name" value="Acyl_CoA_acyltransferase"/>
</dbReference>
<protein>
    <submittedName>
        <fullName evidence="2">Uncharacterized protein</fullName>
    </submittedName>
</protein>
<dbReference type="Gene3D" id="3.40.630.30">
    <property type="match status" value="1"/>
</dbReference>
<keyword evidence="1" id="KW-0175">Coiled coil</keyword>
<proteinExistence type="predicted"/>
<dbReference type="Proteomes" id="UP000219338">
    <property type="component" value="Unassembled WGS sequence"/>
</dbReference>
<dbReference type="InterPro" id="IPR036770">
    <property type="entry name" value="Ankyrin_rpt-contain_sf"/>
</dbReference>
<gene>
    <name evidence="2" type="ORF">ARMOST_06035</name>
</gene>
<reference evidence="3" key="1">
    <citation type="journal article" date="2017" name="Nat. Ecol. Evol.">
        <title>Genome expansion and lineage-specific genetic innovations in the forest pathogenic fungi Armillaria.</title>
        <authorList>
            <person name="Sipos G."/>
            <person name="Prasanna A.N."/>
            <person name="Walter M.C."/>
            <person name="O'Connor E."/>
            <person name="Balint B."/>
            <person name="Krizsan K."/>
            <person name="Kiss B."/>
            <person name="Hess J."/>
            <person name="Varga T."/>
            <person name="Slot J."/>
            <person name="Riley R."/>
            <person name="Boka B."/>
            <person name="Rigling D."/>
            <person name="Barry K."/>
            <person name="Lee J."/>
            <person name="Mihaltcheva S."/>
            <person name="LaButti K."/>
            <person name="Lipzen A."/>
            <person name="Waldron R."/>
            <person name="Moloney N.M."/>
            <person name="Sperisen C."/>
            <person name="Kredics L."/>
            <person name="Vagvoelgyi C."/>
            <person name="Patrignani A."/>
            <person name="Fitzpatrick D."/>
            <person name="Nagy I."/>
            <person name="Doyle S."/>
            <person name="Anderson J.B."/>
            <person name="Grigoriev I.V."/>
            <person name="Gueldener U."/>
            <person name="Muensterkoetter M."/>
            <person name="Nagy L.G."/>
        </authorList>
    </citation>
    <scope>NUCLEOTIDE SEQUENCE [LARGE SCALE GENOMIC DNA]</scope>
    <source>
        <strain evidence="3">C18/9</strain>
    </source>
</reference>
<evidence type="ECO:0000313" key="2">
    <source>
        <dbReference type="EMBL" id="SJL02700.1"/>
    </source>
</evidence>
<evidence type="ECO:0000313" key="3">
    <source>
        <dbReference type="Proteomes" id="UP000219338"/>
    </source>
</evidence>
<dbReference type="AlphaFoldDB" id="A0A284R1W6"/>
<dbReference type="SUPFAM" id="SSF48403">
    <property type="entry name" value="Ankyrin repeat"/>
    <property type="match status" value="1"/>
</dbReference>
<dbReference type="Gene3D" id="1.25.40.20">
    <property type="entry name" value="Ankyrin repeat-containing domain"/>
    <property type="match status" value="1"/>
</dbReference>
<organism evidence="2 3">
    <name type="scientific">Armillaria ostoyae</name>
    <name type="common">Armillaria root rot fungus</name>
    <dbReference type="NCBI Taxonomy" id="47428"/>
    <lineage>
        <taxon>Eukaryota</taxon>
        <taxon>Fungi</taxon>
        <taxon>Dikarya</taxon>
        <taxon>Basidiomycota</taxon>
        <taxon>Agaricomycotina</taxon>
        <taxon>Agaricomycetes</taxon>
        <taxon>Agaricomycetidae</taxon>
        <taxon>Agaricales</taxon>
        <taxon>Marasmiineae</taxon>
        <taxon>Physalacriaceae</taxon>
        <taxon>Armillaria</taxon>
    </lineage>
</organism>